<dbReference type="Proteomes" id="UP000018850">
    <property type="component" value="Unassembled WGS sequence"/>
</dbReference>
<keyword evidence="1" id="KW-1133">Transmembrane helix</keyword>
<comment type="caution">
    <text evidence="2">The sequence shown here is derived from an EMBL/GenBank/DDBJ whole genome shotgun (WGS) entry which is preliminary data.</text>
</comment>
<dbReference type="eggNOG" id="COG1413">
    <property type="taxonomic scope" value="Bacteria"/>
</dbReference>
<keyword evidence="1" id="KW-0472">Membrane</keyword>
<proteinExistence type="predicted"/>
<dbReference type="Gene3D" id="1.25.10.10">
    <property type="entry name" value="Leucine-rich Repeat Variant"/>
    <property type="match status" value="1"/>
</dbReference>
<dbReference type="RefSeq" id="WP_038262158.1">
    <property type="nucleotide sequence ID" value="NZ_AYXY01000002.1"/>
</dbReference>
<organism evidence="2 3">
    <name type="scientific">Zhouia amylolytica AD3</name>
    <dbReference type="NCBI Taxonomy" id="1286632"/>
    <lineage>
        <taxon>Bacteria</taxon>
        <taxon>Pseudomonadati</taxon>
        <taxon>Bacteroidota</taxon>
        <taxon>Flavobacteriia</taxon>
        <taxon>Flavobacteriales</taxon>
        <taxon>Flavobacteriaceae</taxon>
        <taxon>Zhouia</taxon>
    </lineage>
</organism>
<feature type="transmembrane region" description="Helical" evidence="1">
    <location>
        <begin position="6"/>
        <end position="34"/>
    </location>
</feature>
<protein>
    <recommendedName>
        <fullName evidence="4">HEAT repeat domain-containing protein</fullName>
    </recommendedName>
</protein>
<evidence type="ECO:0000313" key="3">
    <source>
        <dbReference type="Proteomes" id="UP000018850"/>
    </source>
</evidence>
<gene>
    <name evidence="2" type="ORF">P278_06190</name>
</gene>
<dbReference type="AlphaFoldDB" id="W2UST4"/>
<dbReference type="Pfam" id="PF13646">
    <property type="entry name" value="HEAT_2"/>
    <property type="match status" value="1"/>
</dbReference>
<keyword evidence="1" id="KW-0812">Transmembrane</keyword>
<reference evidence="3" key="1">
    <citation type="submission" date="2013-11" db="EMBL/GenBank/DDBJ databases">
        <title>Draft genome sequence from a member of Zhouia, isolated tidal flat.</title>
        <authorList>
            <person name="Jin H."/>
            <person name="Jeon C.O."/>
        </authorList>
    </citation>
    <scope>NUCLEOTIDE SEQUENCE [LARGE SCALE GENOMIC DNA]</scope>
    <source>
        <strain evidence="3">AD3</strain>
    </source>
</reference>
<dbReference type="EMBL" id="AYXY01000002">
    <property type="protein sequence ID" value="ETN96541.1"/>
    <property type="molecule type" value="Genomic_DNA"/>
</dbReference>
<keyword evidence="3" id="KW-1185">Reference proteome</keyword>
<dbReference type="InterPro" id="IPR011989">
    <property type="entry name" value="ARM-like"/>
</dbReference>
<name>W2UST4_9FLAO</name>
<dbReference type="InterPro" id="IPR016024">
    <property type="entry name" value="ARM-type_fold"/>
</dbReference>
<evidence type="ECO:0000313" key="2">
    <source>
        <dbReference type="EMBL" id="ETN96541.1"/>
    </source>
</evidence>
<evidence type="ECO:0000256" key="1">
    <source>
        <dbReference type="SAM" id="Phobius"/>
    </source>
</evidence>
<sequence length="343" mass="39799">MAQDKFITFSLYALIIIISAIVFLIGLIVILRLYKTHKNQKKIKQIDAIGELVNNYLFNEELEKDVLIKEFRSNKLKTKFEKKITIKEFLGYYENFKGESLSQLSHLFRNLELDTYIQSLTKSKKWHLQARALYVAGVVKLKAKEEIIENCLNHKRPEVQEQSLLYCLKTAENDPVSFLAKMNQPLTLWQQAYIENGLKLWYSGPTPDFSINLTHNEPSIVSFSIHLIAMYNQFEHIKQLLPFLKNQNEKIRSTTIAAFAKLQYKNILPELIRAFKNETPAVKKEILIYVQKFGDSTSLNSLKPFINEDLRLKLLFANSYQLLNPTSYSGPHSTYGLNTPNQL</sequence>
<evidence type="ECO:0008006" key="4">
    <source>
        <dbReference type="Google" id="ProtNLM"/>
    </source>
</evidence>
<dbReference type="SUPFAM" id="SSF48371">
    <property type="entry name" value="ARM repeat"/>
    <property type="match status" value="1"/>
</dbReference>
<reference evidence="2 3" key="2">
    <citation type="journal article" date="2016" name="Genome Announc.">
        <title>Draft Genome Sequence of Zhouia amylolytica AD3, Isolated from Tidal Flat Sediment.</title>
        <authorList>
            <person name="Jia B."/>
            <person name="Jin H.M."/>
            <person name="Lee H.J."/>
            <person name="Jeon C.O."/>
        </authorList>
    </citation>
    <scope>NUCLEOTIDE SEQUENCE [LARGE SCALE GENOMIC DNA]</scope>
    <source>
        <strain evidence="2 3">AD3</strain>
    </source>
</reference>
<accession>W2UST4</accession>
<dbReference type="STRING" id="376730.SAMN04487906_2926"/>